<dbReference type="InterPro" id="IPR029044">
    <property type="entry name" value="Nucleotide-diphossugar_trans"/>
</dbReference>
<feature type="domain" description="Glycosyltransferase 2-like prokaryotic type" evidence="2">
    <location>
        <begin position="175"/>
        <end position="255"/>
    </location>
</feature>
<accession>A0A9Q3VZK6</accession>
<dbReference type="AlphaFoldDB" id="A0A9Q3VZK6"/>
<protein>
    <submittedName>
        <fullName evidence="3">Glycosyltransferase</fullName>
        <ecNumber evidence="3">2.4.-.-</ecNumber>
    </submittedName>
</protein>
<keyword evidence="3" id="KW-0808">Transferase</keyword>
<dbReference type="InterPro" id="IPR001173">
    <property type="entry name" value="Glyco_trans_2-like"/>
</dbReference>
<dbReference type="EC" id="2.4.-.-" evidence="3"/>
<name>A0A9Q3VZK6_9ACTN</name>
<comment type="caution">
    <text evidence="3">The sequence shown here is derived from an EMBL/GenBank/DDBJ whole genome shotgun (WGS) entry which is preliminary data.</text>
</comment>
<dbReference type="PANTHER" id="PTHR43685:SF3">
    <property type="entry name" value="SLR2126 PROTEIN"/>
    <property type="match status" value="1"/>
</dbReference>
<reference evidence="3" key="1">
    <citation type="submission" date="2021-12" db="EMBL/GenBank/DDBJ databases">
        <authorList>
            <person name="Lee J.-H."/>
            <person name="Kim S.-B."/>
        </authorList>
    </citation>
    <scope>NUCLEOTIDE SEQUENCE</scope>
    <source>
        <strain evidence="3">NR30</strain>
    </source>
</reference>
<keyword evidence="3" id="KW-0328">Glycosyltransferase</keyword>
<dbReference type="Gene3D" id="3.90.550.10">
    <property type="entry name" value="Spore Coat Polysaccharide Biosynthesis Protein SpsA, Chain A"/>
    <property type="match status" value="1"/>
</dbReference>
<sequence length="376" mass="41980">MKISIVIPAYNSRQALELCLLTLAHMQLAPPHSYEVVIVDDGSDDGTAQMLASFPARFDMRWIALPRTAASSRSAARNAGVEQATGDVILMIDADQLITPGLVAEHVRYHELSPDLVVVGRRDELTAGPLDRDLLARRFTMQALPPVVAEDSREAVYAHFSANLNNLATCWHHLYSCNASVRREHLLAVGGFDESFRGWGLEDTELGYRLRRRGLAFAYNPAAVVYHQRAQTVTTRMFAEWRRNLRRFSDKHANAPEIVIQSVLGRPELAWEHCMQRFEYAARALVGRLPRPITYHLLEADDANATTMLDRLPSMAATTDLLVIDASTHAELSGAVQCIDAAHELLYFRQPTAGERARILARHQLTRQPGTVLVAE</sequence>
<dbReference type="RefSeq" id="WP_232655133.1">
    <property type="nucleotide sequence ID" value="NZ_JAJSBI010000037.1"/>
</dbReference>
<dbReference type="SUPFAM" id="SSF53448">
    <property type="entry name" value="Nucleotide-diphospho-sugar transferases"/>
    <property type="match status" value="1"/>
</dbReference>
<dbReference type="EMBL" id="JAJSBI010000037">
    <property type="protein sequence ID" value="MCD9880191.1"/>
    <property type="molecule type" value="Genomic_DNA"/>
</dbReference>
<evidence type="ECO:0000313" key="3">
    <source>
        <dbReference type="EMBL" id="MCD9880191.1"/>
    </source>
</evidence>
<dbReference type="GO" id="GO:0016757">
    <property type="term" value="F:glycosyltransferase activity"/>
    <property type="evidence" value="ECO:0007669"/>
    <property type="project" value="UniProtKB-KW"/>
</dbReference>
<dbReference type="InterPro" id="IPR050834">
    <property type="entry name" value="Glycosyltransf_2"/>
</dbReference>
<evidence type="ECO:0000259" key="1">
    <source>
        <dbReference type="Pfam" id="PF00535"/>
    </source>
</evidence>
<evidence type="ECO:0000259" key="2">
    <source>
        <dbReference type="Pfam" id="PF10111"/>
    </source>
</evidence>
<dbReference type="Pfam" id="PF10111">
    <property type="entry name" value="Glyco_tranf_2_2"/>
    <property type="match status" value="1"/>
</dbReference>
<evidence type="ECO:0000313" key="4">
    <source>
        <dbReference type="Proteomes" id="UP001108029"/>
    </source>
</evidence>
<keyword evidence="4" id="KW-1185">Reference proteome</keyword>
<feature type="domain" description="Glycosyltransferase 2-like" evidence="1">
    <location>
        <begin position="4"/>
        <end position="125"/>
    </location>
</feature>
<dbReference type="Pfam" id="PF00535">
    <property type="entry name" value="Glycos_transf_2"/>
    <property type="match status" value="1"/>
</dbReference>
<dbReference type="InterPro" id="IPR019290">
    <property type="entry name" value="GlycosylTrfase-like_prok"/>
</dbReference>
<dbReference type="Proteomes" id="UP001108029">
    <property type="component" value="Unassembled WGS sequence"/>
</dbReference>
<gene>
    <name evidence="3" type="ORF">LJ657_42890</name>
</gene>
<dbReference type="PANTHER" id="PTHR43685">
    <property type="entry name" value="GLYCOSYLTRANSFERASE"/>
    <property type="match status" value="1"/>
</dbReference>
<proteinExistence type="predicted"/>
<organism evidence="3 4">
    <name type="scientific">Streptomyces guryensis</name>
    <dbReference type="NCBI Taxonomy" id="2886947"/>
    <lineage>
        <taxon>Bacteria</taxon>
        <taxon>Bacillati</taxon>
        <taxon>Actinomycetota</taxon>
        <taxon>Actinomycetes</taxon>
        <taxon>Kitasatosporales</taxon>
        <taxon>Streptomycetaceae</taxon>
        <taxon>Streptomyces</taxon>
    </lineage>
</organism>